<protein>
    <recommendedName>
        <fullName evidence="3">DUF4177 domain-containing protein</fullName>
    </recommendedName>
</protein>
<evidence type="ECO:0000313" key="1">
    <source>
        <dbReference type="EMBL" id="NEU67825.1"/>
    </source>
</evidence>
<evidence type="ECO:0000313" key="2">
    <source>
        <dbReference type="Proteomes" id="UP000477386"/>
    </source>
</evidence>
<name>A0A6M0IJM3_9BACT</name>
<dbReference type="RefSeq" id="WP_164038558.1">
    <property type="nucleotide sequence ID" value="NZ_JAAGNZ010000001.1"/>
</dbReference>
<sequence>MVIVDFEGFTSSGEYRQQSYGDLDIESCCEILSQLVKRGWRLTAVNCFRTDGRKGTALPIEAFTGEPMRNSIRQLQREWESLIVAL</sequence>
<organism evidence="1 2">
    <name type="scientific">Spirosoma agri</name>
    <dbReference type="NCBI Taxonomy" id="1987381"/>
    <lineage>
        <taxon>Bacteria</taxon>
        <taxon>Pseudomonadati</taxon>
        <taxon>Bacteroidota</taxon>
        <taxon>Cytophagia</taxon>
        <taxon>Cytophagales</taxon>
        <taxon>Cytophagaceae</taxon>
        <taxon>Spirosoma</taxon>
    </lineage>
</organism>
<dbReference type="AlphaFoldDB" id="A0A6M0IJM3"/>
<keyword evidence="2" id="KW-1185">Reference proteome</keyword>
<reference evidence="1 2" key="1">
    <citation type="submission" date="2020-02" db="EMBL/GenBank/DDBJ databases">
        <title>Draft genome sequence of two Spirosoma agri KCTC 52727 and Spirosoma terrae KCTC 52035.</title>
        <authorList>
            <person name="Rojas J."/>
            <person name="Ambika Manirajan B."/>
            <person name="Ratering S."/>
            <person name="Suarez C."/>
            <person name="Schnell S."/>
        </authorList>
    </citation>
    <scope>NUCLEOTIDE SEQUENCE [LARGE SCALE GENOMIC DNA]</scope>
    <source>
        <strain evidence="1 2">KCTC 52727</strain>
    </source>
</reference>
<evidence type="ECO:0008006" key="3">
    <source>
        <dbReference type="Google" id="ProtNLM"/>
    </source>
</evidence>
<dbReference type="Proteomes" id="UP000477386">
    <property type="component" value="Unassembled WGS sequence"/>
</dbReference>
<gene>
    <name evidence="1" type="ORF">GK091_13120</name>
</gene>
<dbReference type="EMBL" id="JAAGNZ010000001">
    <property type="protein sequence ID" value="NEU67825.1"/>
    <property type="molecule type" value="Genomic_DNA"/>
</dbReference>
<proteinExistence type="predicted"/>
<comment type="caution">
    <text evidence="1">The sequence shown here is derived from an EMBL/GenBank/DDBJ whole genome shotgun (WGS) entry which is preliminary data.</text>
</comment>
<accession>A0A6M0IJM3</accession>